<reference evidence="3 4" key="1">
    <citation type="submission" date="2020-07" db="EMBL/GenBank/DDBJ databases">
        <authorList>
            <person name="Feng X."/>
        </authorList>
    </citation>
    <scope>NUCLEOTIDE SEQUENCE [LARGE SCALE GENOMIC DNA]</scope>
    <source>
        <strain evidence="3 4">JCM23202</strain>
    </source>
</reference>
<feature type="chain" id="PRO_5031351367" description="Glycosyl hydrolase family 65, N-terminal domain" evidence="2">
    <location>
        <begin position="22"/>
        <end position="716"/>
    </location>
</feature>
<keyword evidence="2" id="KW-0732">Signal</keyword>
<sequence length="716" mass="79858">MIIKLPLAAALASLFTCLSLGQTVDTPINRLEVVSRHNPHLEAIDTSAPLTVGNGSFAFTVDITGLQTFGQNYHATGIPLETLARWCWTSEKNPEGYTLQNASRDFTQADGSIISLPARGTSVAAGRWLRRNPRLHPLGQLSLEWLDAPGGKLTEAMIESPSQTLDLWRGTITSTYQLGGEPVEVVTSCDSDSDSVALQIKSPLIESGKIRVRIDFPRGHDIATKNTPALDWTNSEHHQSLQLDERTVKRNVLDASYYAISSNPLQKVDTHSFMIEGSEEQTLSFTFRFSPDNVLAPTYEAAKKRGQEHWIDFWQTGAAADFSGSTNPIAEKLENRMVLSRYLTAAQCVSTFPPQESGLTCNTWYGKHHTEMVWWHVAHFIAWGKSNYAEENLSWFLDRLPVAQKLASERGLDGARWSKMVGPDGRESPGGNPLIVWNQPHPIYLAELLRRSGEEPEILETYGDLVLQSAACMASMLHFDENRSEYVLGPPLWIAQEIHDQSTSQNPSFELAYWNWALGIAQTWRGKLGMERVEKWDHILAHLPELPQSQGKYVALESYPDTWDNIDSRHDHPQMLMPLGFLPETDYVDRSIMNATLDGVLAEWDWEAKIWGWDYPIVAMTAARLGRPAEAVEILLRDGPNNRYTPNGHCPQGSDEVRASQSKGHPEIAVYLPANGSFLSALALMLAGWDGSENEFPGFPDDGSWQIKTEGFAPLP</sequence>
<dbReference type="Proteomes" id="UP000526501">
    <property type="component" value="Unassembled WGS sequence"/>
</dbReference>
<keyword evidence="4" id="KW-1185">Reference proteome</keyword>
<dbReference type="EMBL" id="JACHVC010000006">
    <property type="protein sequence ID" value="MBC2605242.1"/>
    <property type="molecule type" value="Genomic_DNA"/>
</dbReference>
<proteinExistence type="predicted"/>
<evidence type="ECO:0000256" key="2">
    <source>
        <dbReference type="SAM" id="SignalP"/>
    </source>
</evidence>
<organism evidence="3 4">
    <name type="scientific">Pelagicoccus albus</name>
    <dbReference type="NCBI Taxonomy" id="415222"/>
    <lineage>
        <taxon>Bacteria</taxon>
        <taxon>Pseudomonadati</taxon>
        <taxon>Verrucomicrobiota</taxon>
        <taxon>Opitutia</taxon>
        <taxon>Puniceicoccales</taxon>
        <taxon>Pelagicoccaceae</taxon>
        <taxon>Pelagicoccus</taxon>
    </lineage>
</organism>
<comment type="caution">
    <text evidence="3">The sequence shown here is derived from an EMBL/GenBank/DDBJ whole genome shotgun (WGS) entry which is preliminary data.</text>
</comment>
<evidence type="ECO:0000313" key="3">
    <source>
        <dbReference type="EMBL" id="MBC2605242.1"/>
    </source>
</evidence>
<dbReference type="Gene3D" id="1.50.10.10">
    <property type="match status" value="1"/>
</dbReference>
<dbReference type="SUPFAM" id="SSF48208">
    <property type="entry name" value="Six-hairpin glycosidases"/>
    <property type="match status" value="1"/>
</dbReference>
<name>A0A7X1E8X6_9BACT</name>
<feature type="signal peptide" evidence="2">
    <location>
        <begin position="1"/>
        <end position="21"/>
    </location>
</feature>
<accession>A0A7X1E8X6</accession>
<dbReference type="InterPro" id="IPR012341">
    <property type="entry name" value="6hp_glycosidase-like_sf"/>
</dbReference>
<dbReference type="GO" id="GO:0005975">
    <property type="term" value="P:carbohydrate metabolic process"/>
    <property type="evidence" value="ECO:0007669"/>
    <property type="project" value="InterPro"/>
</dbReference>
<evidence type="ECO:0008006" key="5">
    <source>
        <dbReference type="Google" id="ProtNLM"/>
    </source>
</evidence>
<dbReference type="AlphaFoldDB" id="A0A7X1E8X6"/>
<evidence type="ECO:0000256" key="1">
    <source>
        <dbReference type="SAM" id="MobiDB-lite"/>
    </source>
</evidence>
<evidence type="ECO:0000313" key="4">
    <source>
        <dbReference type="Proteomes" id="UP000526501"/>
    </source>
</evidence>
<dbReference type="RefSeq" id="WP_185659127.1">
    <property type="nucleotide sequence ID" value="NZ_CAWPOO010000006.1"/>
</dbReference>
<dbReference type="InterPro" id="IPR008928">
    <property type="entry name" value="6-hairpin_glycosidase_sf"/>
</dbReference>
<feature type="region of interest" description="Disordered" evidence="1">
    <location>
        <begin position="642"/>
        <end position="662"/>
    </location>
</feature>
<protein>
    <recommendedName>
        <fullName evidence="5">Glycosyl hydrolase family 65, N-terminal domain</fullName>
    </recommendedName>
</protein>
<gene>
    <name evidence="3" type="ORF">H5P27_04215</name>
</gene>